<keyword evidence="3" id="KW-0378">Hydrolase</keyword>
<dbReference type="InterPro" id="IPR002695">
    <property type="entry name" value="PurH-like"/>
</dbReference>
<dbReference type="NCBIfam" id="NF002049">
    <property type="entry name" value="PRK00881.1"/>
    <property type="match status" value="1"/>
</dbReference>
<dbReference type="InterPro" id="IPR024051">
    <property type="entry name" value="AICAR_Tfase_dup_dom_sf"/>
</dbReference>
<evidence type="ECO:0000256" key="4">
    <source>
        <dbReference type="ARBA" id="ARBA00023268"/>
    </source>
</evidence>
<dbReference type="InterPro" id="IPR016193">
    <property type="entry name" value="Cytidine_deaminase-like"/>
</dbReference>
<dbReference type="PANTHER" id="PTHR11692:SF0">
    <property type="entry name" value="BIFUNCTIONAL PURINE BIOSYNTHESIS PROTEIN ATIC"/>
    <property type="match status" value="1"/>
</dbReference>
<dbReference type="Gene3D" id="3.40.50.1380">
    <property type="entry name" value="Methylglyoxal synthase-like domain"/>
    <property type="match status" value="1"/>
</dbReference>
<dbReference type="GO" id="GO:0003937">
    <property type="term" value="F:IMP cyclohydrolase activity"/>
    <property type="evidence" value="ECO:0007669"/>
    <property type="project" value="InterPro"/>
</dbReference>
<protein>
    <submittedName>
        <fullName evidence="5">Uncharacterized protein</fullName>
    </submittedName>
</protein>
<dbReference type="AlphaFoldDB" id="A0A382E3T0"/>
<evidence type="ECO:0000256" key="3">
    <source>
        <dbReference type="ARBA" id="ARBA00022801"/>
    </source>
</evidence>
<reference evidence="5" key="1">
    <citation type="submission" date="2018-05" db="EMBL/GenBank/DDBJ databases">
        <authorList>
            <person name="Lanie J.A."/>
            <person name="Ng W.-L."/>
            <person name="Kazmierczak K.M."/>
            <person name="Andrzejewski T.M."/>
            <person name="Davidsen T.M."/>
            <person name="Wayne K.J."/>
            <person name="Tettelin H."/>
            <person name="Glass J.I."/>
            <person name="Rusch D."/>
            <person name="Podicherti R."/>
            <person name="Tsui H.-C.T."/>
            <person name="Winkler M.E."/>
        </authorList>
    </citation>
    <scope>NUCLEOTIDE SEQUENCE</scope>
</reference>
<name>A0A382E3T0_9ZZZZ</name>
<keyword evidence="2" id="KW-0658">Purine biosynthesis</keyword>
<feature type="non-terminal residue" evidence="5">
    <location>
        <position position="1"/>
    </location>
</feature>
<dbReference type="InterPro" id="IPR036914">
    <property type="entry name" value="MGS-like_dom_sf"/>
</dbReference>
<dbReference type="FunFam" id="3.40.140.20:FF:000001">
    <property type="entry name" value="Bifunctional purine biosynthesis protein PurH"/>
    <property type="match status" value="1"/>
</dbReference>
<organism evidence="5">
    <name type="scientific">marine metagenome</name>
    <dbReference type="NCBI Taxonomy" id="408172"/>
    <lineage>
        <taxon>unclassified sequences</taxon>
        <taxon>metagenomes</taxon>
        <taxon>ecological metagenomes</taxon>
    </lineage>
</organism>
<dbReference type="GO" id="GO:0006189">
    <property type="term" value="P:'de novo' IMP biosynthetic process"/>
    <property type="evidence" value="ECO:0007669"/>
    <property type="project" value="TreeGrafter"/>
</dbReference>
<accession>A0A382E3T0</accession>
<dbReference type="SUPFAM" id="SSF52335">
    <property type="entry name" value="Methylglyoxal synthase-like"/>
    <property type="match status" value="1"/>
</dbReference>
<dbReference type="SMART" id="SM00798">
    <property type="entry name" value="AICARFT_IMPCHas"/>
    <property type="match status" value="1"/>
</dbReference>
<gene>
    <name evidence="5" type="ORF">METZ01_LOCUS197923</name>
</gene>
<keyword evidence="4" id="KW-0511">Multifunctional enzyme</keyword>
<dbReference type="SUPFAM" id="SSF53927">
    <property type="entry name" value="Cytidine deaminase-like"/>
    <property type="match status" value="1"/>
</dbReference>
<dbReference type="EMBL" id="UINC01042435">
    <property type="protein sequence ID" value="SVB45069.1"/>
    <property type="molecule type" value="Genomic_DNA"/>
</dbReference>
<dbReference type="GO" id="GO:0005829">
    <property type="term" value="C:cytosol"/>
    <property type="evidence" value="ECO:0007669"/>
    <property type="project" value="TreeGrafter"/>
</dbReference>
<evidence type="ECO:0000313" key="5">
    <source>
        <dbReference type="EMBL" id="SVB45069.1"/>
    </source>
</evidence>
<dbReference type="Gene3D" id="3.40.140.20">
    <property type="match status" value="2"/>
</dbReference>
<dbReference type="GO" id="GO:0004643">
    <property type="term" value="F:phosphoribosylaminoimidazolecarboxamide formyltransferase activity"/>
    <property type="evidence" value="ECO:0007669"/>
    <property type="project" value="InterPro"/>
</dbReference>
<proteinExistence type="predicted"/>
<dbReference type="Pfam" id="PF01808">
    <property type="entry name" value="AICARFT_IMPCHas"/>
    <property type="match status" value="1"/>
</dbReference>
<sequence>GGPTMVRAAAKNFDSVGVVVDPSKYEYVIDEIRQEGCLTTKTRRDLARDAFAHTAGYDSEIVSWFDDGQEELPKSFHLSIEKTGELRYGENPHQVGARYRFTNASSWWDEAIIHSGKPMSYLNIFDTEAAWRMVSQFGDEPSAVVVKHANPCGVATAKTIEEAYKAAHECDPVSAFGGIVAFNRPVTTEVSEQLSEIFTEVVIAPSYEDKAVQKLKENANLRIIEAESPTSYKFDYRNVDGGLLVQTSDTHLGDPSEWEVVTKRQPNESEWIDLEFAWQIVASVSSNGIVLSKNRQAVGIGVGQPNRRDAARIATEKAAGRAAGGACASDAFFPFKDGLDAAIDASASAVIQPGGSVRDDEVIEAANEANLTMVFTGVRHFRH</sequence>
<evidence type="ECO:0000256" key="1">
    <source>
        <dbReference type="ARBA" id="ARBA00022679"/>
    </source>
</evidence>
<evidence type="ECO:0000256" key="2">
    <source>
        <dbReference type="ARBA" id="ARBA00022755"/>
    </source>
</evidence>
<keyword evidence="1" id="KW-0808">Transferase</keyword>
<dbReference type="PANTHER" id="PTHR11692">
    <property type="entry name" value="BIFUNCTIONAL PURINE BIOSYNTHESIS PROTEIN PURH"/>
    <property type="match status" value="1"/>
</dbReference>